<accession>A0A2I2EYI1</accession>
<feature type="compositionally biased region" description="Polar residues" evidence="1">
    <location>
        <begin position="7"/>
        <end position="23"/>
    </location>
</feature>
<feature type="region of interest" description="Disordered" evidence="1">
    <location>
        <begin position="1"/>
        <end position="105"/>
    </location>
</feature>
<dbReference type="GeneID" id="36521710"/>
<feature type="compositionally biased region" description="Polar residues" evidence="1">
    <location>
        <begin position="51"/>
        <end position="63"/>
    </location>
</feature>
<name>A0A2I2EYI1_ASPCN</name>
<dbReference type="RefSeq" id="XP_024667458.1">
    <property type="nucleotide sequence ID" value="XM_024814550.1"/>
</dbReference>
<reference evidence="2 3" key="1">
    <citation type="submission" date="2017-12" db="EMBL/GenBank/DDBJ databases">
        <authorList>
            <consortium name="DOE Joint Genome Institute"/>
            <person name="Haridas S."/>
            <person name="Kjaerbolling I."/>
            <person name="Vesth T.C."/>
            <person name="Frisvad J.C."/>
            <person name="Nybo J.L."/>
            <person name="Theobald S."/>
            <person name="Kuo A."/>
            <person name="Bowyer P."/>
            <person name="Matsuda Y."/>
            <person name="Mondo S."/>
            <person name="Lyhne E.K."/>
            <person name="Kogle M.E."/>
            <person name="Clum A."/>
            <person name="Lipzen A."/>
            <person name="Salamov A."/>
            <person name="Ngan C.Y."/>
            <person name="Daum C."/>
            <person name="Chiniquy J."/>
            <person name="Barry K."/>
            <person name="LaButti K."/>
            <person name="Simmons B.A."/>
            <person name="Magnuson J.K."/>
            <person name="Mortensen U.H."/>
            <person name="Larsen T.O."/>
            <person name="Grigoriev I.V."/>
            <person name="Baker S.E."/>
            <person name="Andersen M.R."/>
            <person name="Nordberg H.P."/>
            <person name="Cantor M.N."/>
            <person name="Hua S.X."/>
        </authorList>
    </citation>
    <scope>NUCLEOTIDE SEQUENCE [LARGE SCALE GENOMIC DNA]</scope>
    <source>
        <strain evidence="2 3">CBS 102.13</strain>
    </source>
</reference>
<sequence length="105" mass="11860">MVYYYNHTANVMTSNIPPNVTTRSQDQAQQQGQQSQRSQGQQQSGFHNPYRQGQSTAIRSTGPNEPDVSGKYELQHDQLSHPDTDQPDVAGKYHLVHDQLSHPDE</sequence>
<dbReference type="OrthoDB" id="10555818at2759"/>
<dbReference type="Proteomes" id="UP000234585">
    <property type="component" value="Unassembled WGS sequence"/>
</dbReference>
<evidence type="ECO:0000256" key="1">
    <source>
        <dbReference type="SAM" id="MobiDB-lite"/>
    </source>
</evidence>
<dbReference type="AlphaFoldDB" id="A0A2I2EYI1"/>
<feature type="compositionally biased region" description="Basic and acidic residues" evidence="1">
    <location>
        <begin position="95"/>
        <end position="105"/>
    </location>
</feature>
<feature type="compositionally biased region" description="Low complexity" evidence="1">
    <location>
        <begin position="24"/>
        <end position="45"/>
    </location>
</feature>
<protein>
    <submittedName>
        <fullName evidence="2">Uncharacterized protein</fullName>
    </submittedName>
</protein>
<gene>
    <name evidence="2" type="ORF">BDW47DRAFT_113988</name>
</gene>
<evidence type="ECO:0000313" key="3">
    <source>
        <dbReference type="Proteomes" id="UP000234585"/>
    </source>
</evidence>
<keyword evidence="3" id="KW-1185">Reference proteome</keyword>
<proteinExistence type="predicted"/>
<dbReference type="EMBL" id="KZ559208">
    <property type="protein sequence ID" value="PLB33446.1"/>
    <property type="molecule type" value="Genomic_DNA"/>
</dbReference>
<organism evidence="2 3">
    <name type="scientific">Aspergillus candidus</name>
    <dbReference type="NCBI Taxonomy" id="41067"/>
    <lineage>
        <taxon>Eukaryota</taxon>
        <taxon>Fungi</taxon>
        <taxon>Dikarya</taxon>
        <taxon>Ascomycota</taxon>
        <taxon>Pezizomycotina</taxon>
        <taxon>Eurotiomycetes</taxon>
        <taxon>Eurotiomycetidae</taxon>
        <taxon>Eurotiales</taxon>
        <taxon>Aspergillaceae</taxon>
        <taxon>Aspergillus</taxon>
        <taxon>Aspergillus subgen. Circumdati</taxon>
    </lineage>
</organism>
<feature type="compositionally biased region" description="Basic and acidic residues" evidence="1">
    <location>
        <begin position="68"/>
        <end position="84"/>
    </location>
</feature>
<evidence type="ECO:0000313" key="2">
    <source>
        <dbReference type="EMBL" id="PLB33446.1"/>
    </source>
</evidence>